<dbReference type="Proteomes" id="UP000295188">
    <property type="component" value="Unassembled WGS sequence"/>
</dbReference>
<evidence type="ECO:0000313" key="1">
    <source>
        <dbReference type="EMBL" id="TCS79730.1"/>
    </source>
</evidence>
<proteinExistence type="predicted"/>
<dbReference type="EMBL" id="SMAA01000006">
    <property type="protein sequence ID" value="TCS79730.1"/>
    <property type="molecule type" value="Genomic_DNA"/>
</dbReference>
<keyword evidence="2" id="KW-1185">Reference proteome</keyword>
<dbReference type="AlphaFoldDB" id="A0A4R3K9Q9"/>
<gene>
    <name evidence="1" type="ORF">EDC37_106147</name>
</gene>
<accession>A0A4R3K9Q9</accession>
<dbReference type="RefSeq" id="WP_132548840.1">
    <property type="nucleotide sequence ID" value="NZ_SMAA01000006.1"/>
</dbReference>
<organism evidence="1 2">
    <name type="scientific">Pectinatus cerevisiiphilus</name>
    <dbReference type="NCBI Taxonomy" id="86956"/>
    <lineage>
        <taxon>Bacteria</taxon>
        <taxon>Bacillati</taxon>
        <taxon>Bacillota</taxon>
        <taxon>Negativicutes</taxon>
        <taxon>Selenomonadales</taxon>
        <taxon>Selenomonadaceae</taxon>
        <taxon>Pectinatus</taxon>
    </lineage>
</organism>
<comment type="caution">
    <text evidence="1">The sequence shown here is derived from an EMBL/GenBank/DDBJ whole genome shotgun (WGS) entry which is preliminary data.</text>
</comment>
<sequence length="67" mass="8198">MTRLEFKKEKPFCLNLQKKVNVIRYYQQMEPRKTIRYKQECEHRFDCKECTNCVHAFHPIGSEFLQG</sequence>
<protein>
    <submittedName>
        <fullName evidence="1">Uncharacterized protein</fullName>
    </submittedName>
</protein>
<reference evidence="1 2" key="1">
    <citation type="submission" date="2019-03" db="EMBL/GenBank/DDBJ databases">
        <title>Genomic Encyclopedia of Type Strains, Phase IV (KMG-IV): sequencing the most valuable type-strain genomes for metagenomic binning, comparative biology and taxonomic classification.</title>
        <authorList>
            <person name="Goeker M."/>
        </authorList>
    </citation>
    <scope>NUCLEOTIDE SEQUENCE [LARGE SCALE GENOMIC DNA]</scope>
    <source>
        <strain evidence="1 2">DSM 20467</strain>
    </source>
</reference>
<evidence type="ECO:0000313" key="2">
    <source>
        <dbReference type="Proteomes" id="UP000295188"/>
    </source>
</evidence>
<name>A0A4R3K9Q9_9FIRM</name>